<dbReference type="InterPro" id="IPR003660">
    <property type="entry name" value="HAMP_dom"/>
</dbReference>
<dbReference type="SMART" id="SM00387">
    <property type="entry name" value="HATPase_c"/>
    <property type="match status" value="1"/>
</dbReference>
<feature type="transmembrane region" description="Helical" evidence="7">
    <location>
        <begin position="7"/>
        <end position="27"/>
    </location>
</feature>
<dbReference type="PANTHER" id="PTHR34220">
    <property type="entry name" value="SENSOR HISTIDINE KINASE YPDA"/>
    <property type="match status" value="1"/>
</dbReference>
<dbReference type="Proteomes" id="UP000479114">
    <property type="component" value="Chromosome"/>
</dbReference>
<organism evidence="9 10">
    <name type="scientific">Paenibacillus rhizovicinus</name>
    <dbReference type="NCBI Taxonomy" id="2704463"/>
    <lineage>
        <taxon>Bacteria</taxon>
        <taxon>Bacillati</taxon>
        <taxon>Bacillota</taxon>
        <taxon>Bacilli</taxon>
        <taxon>Bacillales</taxon>
        <taxon>Paenibacillaceae</taxon>
        <taxon>Paenibacillus</taxon>
    </lineage>
</organism>
<evidence type="ECO:0000313" key="10">
    <source>
        <dbReference type="Proteomes" id="UP000479114"/>
    </source>
</evidence>
<dbReference type="InterPro" id="IPR036890">
    <property type="entry name" value="HATPase_C_sf"/>
</dbReference>
<evidence type="ECO:0000259" key="8">
    <source>
        <dbReference type="PROSITE" id="PS50885"/>
    </source>
</evidence>
<keyword evidence="6 7" id="KW-0472">Membrane</keyword>
<dbReference type="GO" id="GO:0000155">
    <property type="term" value="F:phosphorelay sensor kinase activity"/>
    <property type="evidence" value="ECO:0007669"/>
    <property type="project" value="InterPro"/>
</dbReference>
<keyword evidence="7" id="KW-0812">Transmembrane</keyword>
<evidence type="ECO:0000256" key="4">
    <source>
        <dbReference type="ARBA" id="ARBA00022679"/>
    </source>
</evidence>
<name>A0A6C0P454_9BACL</name>
<reference evidence="9 10" key="1">
    <citation type="submission" date="2020-02" db="EMBL/GenBank/DDBJ databases">
        <title>Paenibacillus sp. nov., isolated from rhizosphere soil of tomato.</title>
        <authorList>
            <person name="Weon H.-Y."/>
            <person name="Lee S.A."/>
        </authorList>
    </citation>
    <scope>NUCLEOTIDE SEQUENCE [LARGE SCALE GENOMIC DNA]</scope>
    <source>
        <strain evidence="9 10">14171R-81</strain>
    </source>
</reference>
<dbReference type="Gene3D" id="3.30.565.10">
    <property type="entry name" value="Histidine kinase-like ATPase, C-terminal domain"/>
    <property type="match status" value="1"/>
</dbReference>
<evidence type="ECO:0000256" key="1">
    <source>
        <dbReference type="ARBA" id="ARBA00004651"/>
    </source>
</evidence>
<dbReference type="InterPro" id="IPR050640">
    <property type="entry name" value="Bact_2-comp_sensor_kinase"/>
</dbReference>
<keyword evidence="4" id="KW-0808">Transferase</keyword>
<gene>
    <name evidence="9" type="ORF">GZH47_22650</name>
</gene>
<keyword evidence="5 9" id="KW-0418">Kinase</keyword>
<protein>
    <submittedName>
        <fullName evidence="9">Sensor histidine kinase</fullName>
    </submittedName>
</protein>
<dbReference type="KEGG" id="prz:GZH47_22650"/>
<keyword evidence="7" id="KW-1133">Transmembrane helix</keyword>
<evidence type="ECO:0000256" key="5">
    <source>
        <dbReference type="ARBA" id="ARBA00022777"/>
    </source>
</evidence>
<comment type="subcellular location">
    <subcellularLocation>
        <location evidence="1">Cell membrane</location>
        <topology evidence="1">Multi-pass membrane protein</topology>
    </subcellularLocation>
</comment>
<dbReference type="Pfam" id="PF02518">
    <property type="entry name" value="HATPase_c"/>
    <property type="match status" value="1"/>
</dbReference>
<dbReference type="EMBL" id="CP048286">
    <property type="protein sequence ID" value="QHW33314.1"/>
    <property type="molecule type" value="Genomic_DNA"/>
</dbReference>
<keyword evidence="3" id="KW-0597">Phosphoprotein</keyword>
<evidence type="ECO:0000256" key="6">
    <source>
        <dbReference type="ARBA" id="ARBA00023136"/>
    </source>
</evidence>
<dbReference type="GO" id="GO:0005886">
    <property type="term" value="C:plasma membrane"/>
    <property type="evidence" value="ECO:0007669"/>
    <property type="project" value="UniProtKB-SubCell"/>
</dbReference>
<evidence type="ECO:0000256" key="7">
    <source>
        <dbReference type="SAM" id="Phobius"/>
    </source>
</evidence>
<sequence length="600" mass="68204">MKIRTKLILANLFIILFLLGSLTYVLLQRSSKLVYDYVIENATLSLSQTSQNLDNKLESYEEIANTLFLNTNINLILDQRYADQLEAYEVYAQQFQPFISAVRQTKDIANVKVYTDNPTFTFANVTVIDQEIRDSDWYEQAMDNKKGGYWTAPYLSDPAHDVDPVISVRKRLNNVDAKSPSVVNLEIKLSKFKELIQQESKNKRILFTLADGTVVIDSSGEGEQLASLSSLPFGDRILGQTSGSFRAEVEGKPYQVLFQTLESRNIVRGMKVIAFMPVNELTPKINQLRSISYVLFGAAFVISVILIGTITIGMTRRLSELSVKMRRVHKDNFQSFVVVKGKDEVAQLGEMYNLMVMRLGQLISEVYQSEIDRKEQAFRTKEVELYALQTQINPHFLFNVLNMIRGKLLIVGERDTAKVVGLLAKSFRMMLKNGGQMTRLAEEIDFVDNYLQIQQYRFGHKFTYSIDMPQDKLDVSIPKLIIQPLVENAISHGIELNPEQSRIWVTGENDGEHLVLTVGDDGLGMAKERLAEIEQWLKDKNSLVSDHHIGLRNVHARLRYLYGEPYGIRVSSVEGEGTTITMMIPLRRAETDKNRGSSDV</sequence>
<dbReference type="AlphaFoldDB" id="A0A6C0P454"/>
<dbReference type="PANTHER" id="PTHR34220:SF7">
    <property type="entry name" value="SENSOR HISTIDINE KINASE YPDA"/>
    <property type="match status" value="1"/>
</dbReference>
<evidence type="ECO:0000256" key="3">
    <source>
        <dbReference type="ARBA" id="ARBA00022553"/>
    </source>
</evidence>
<dbReference type="InterPro" id="IPR010559">
    <property type="entry name" value="Sig_transdc_His_kin_internal"/>
</dbReference>
<evidence type="ECO:0000313" key="9">
    <source>
        <dbReference type="EMBL" id="QHW33314.1"/>
    </source>
</evidence>
<proteinExistence type="predicted"/>
<dbReference type="RefSeq" id="WP_162643299.1">
    <property type="nucleotide sequence ID" value="NZ_CP048286.1"/>
</dbReference>
<evidence type="ECO:0000256" key="2">
    <source>
        <dbReference type="ARBA" id="ARBA00022475"/>
    </source>
</evidence>
<feature type="transmembrane region" description="Helical" evidence="7">
    <location>
        <begin position="293"/>
        <end position="315"/>
    </location>
</feature>
<accession>A0A6C0P454</accession>
<dbReference type="CDD" id="cd06225">
    <property type="entry name" value="HAMP"/>
    <property type="match status" value="1"/>
</dbReference>
<dbReference type="Gene3D" id="6.10.340.10">
    <property type="match status" value="1"/>
</dbReference>
<dbReference type="Pfam" id="PF06580">
    <property type="entry name" value="His_kinase"/>
    <property type="match status" value="1"/>
</dbReference>
<feature type="domain" description="HAMP" evidence="8">
    <location>
        <begin position="312"/>
        <end position="364"/>
    </location>
</feature>
<keyword evidence="10" id="KW-1185">Reference proteome</keyword>
<dbReference type="InterPro" id="IPR003594">
    <property type="entry name" value="HATPase_dom"/>
</dbReference>
<dbReference type="PROSITE" id="PS50885">
    <property type="entry name" value="HAMP"/>
    <property type="match status" value="1"/>
</dbReference>
<dbReference type="SUPFAM" id="SSF55874">
    <property type="entry name" value="ATPase domain of HSP90 chaperone/DNA topoisomerase II/histidine kinase"/>
    <property type="match status" value="1"/>
</dbReference>
<keyword evidence="2" id="KW-1003">Cell membrane</keyword>